<dbReference type="AlphaFoldDB" id="A0A9P8TLR9"/>
<proteinExistence type="predicted"/>
<name>A0A9P8TLR9_WICPI</name>
<evidence type="ECO:0000313" key="3">
    <source>
        <dbReference type="Proteomes" id="UP000774326"/>
    </source>
</evidence>
<gene>
    <name evidence="2" type="ORF">WICPIJ_004728</name>
</gene>
<organism evidence="2 3">
    <name type="scientific">Wickerhamomyces pijperi</name>
    <name type="common">Yeast</name>
    <name type="synonym">Pichia pijperi</name>
    <dbReference type="NCBI Taxonomy" id="599730"/>
    <lineage>
        <taxon>Eukaryota</taxon>
        <taxon>Fungi</taxon>
        <taxon>Dikarya</taxon>
        <taxon>Ascomycota</taxon>
        <taxon>Saccharomycotina</taxon>
        <taxon>Saccharomycetes</taxon>
        <taxon>Phaffomycetales</taxon>
        <taxon>Wickerhamomycetaceae</taxon>
        <taxon>Wickerhamomyces</taxon>
    </lineage>
</organism>
<keyword evidence="3" id="KW-1185">Reference proteome</keyword>
<accession>A0A9P8TLR9</accession>
<reference evidence="2" key="1">
    <citation type="journal article" date="2021" name="Open Biol.">
        <title>Shared evolutionary footprints suggest mitochondrial oxidative damage underlies multiple complex I losses in fungi.</title>
        <authorList>
            <person name="Schikora-Tamarit M.A."/>
            <person name="Marcet-Houben M."/>
            <person name="Nosek J."/>
            <person name="Gabaldon T."/>
        </authorList>
    </citation>
    <scope>NUCLEOTIDE SEQUENCE</scope>
    <source>
        <strain evidence="2">CBS2887</strain>
    </source>
</reference>
<evidence type="ECO:0000313" key="2">
    <source>
        <dbReference type="EMBL" id="KAH3684288.1"/>
    </source>
</evidence>
<protein>
    <submittedName>
        <fullName evidence="2">Uncharacterized protein</fullName>
    </submittedName>
</protein>
<keyword evidence="1" id="KW-0472">Membrane</keyword>
<keyword evidence="1" id="KW-1133">Transmembrane helix</keyword>
<reference evidence="2" key="2">
    <citation type="submission" date="2021-01" db="EMBL/GenBank/DDBJ databases">
        <authorList>
            <person name="Schikora-Tamarit M.A."/>
        </authorList>
    </citation>
    <scope>NUCLEOTIDE SEQUENCE</scope>
    <source>
        <strain evidence="2">CBS2887</strain>
    </source>
</reference>
<dbReference type="EMBL" id="JAEUBG010002635">
    <property type="protein sequence ID" value="KAH3684288.1"/>
    <property type="molecule type" value="Genomic_DNA"/>
</dbReference>
<dbReference type="Proteomes" id="UP000774326">
    <property type="component" value="Unassembled WGS sequence"/>
</dbReference>
<keyword evidence="1" id="KW-0812">Transmembrane</keyword>
<comment type="caution">
    <text evidence="2">The sequence shown here is derived from an EMBL/GenBank/DDBJ whole genome shotgun (WGS) entry which is preliminary data.</text>
</comment>
<evidence type="ECO:0000256" key="1">
    <source>
        <dbReference type="SAM" id="Phobius"/>
    </source>
</evidence>
<sequence>MNSSRNNTVTVVVETALTAMVLMAVMAVRLFIQRTKRPRAEITVLKMGVLVEMVEVEAALARDEELGRILKLLFKLELDPLFGLPPP</sequence>
<feature type="transmembrane region" description="Helical" evidence="1">
    <location>
        <begin position="12"/>
        <end position="32"/>
    </location>
</feature>